<dbReference type="InterPro" id="IPR002853">
    <property type="entry name" value="TFIIE_asu"/>
</dbReference>
<dbReference type="PANTHER" id="PTHR13097">
    <property type="entry name" value="TRANSCRIPTION INITIATION FACTOR IIE, ALPHA SUBUNIT"/>
    <property type="match status" value="1"/>
</dbReference>
<dbReference type="InterPro" id="IPR017919">
    <property type="entry name" value="TFIIE/TFIIEa_HTH"/>
</dbReference>
<dbReference type="InterPro" id="IPR036388">
    <property type="entry name" value="WH-like_DNA-bd_sf"/>
</dbReference>
<dbReference type="InterPro" id="IPR016481">
    <property type="entry name" value="TF_E_archaea"/>
</dbReference>
<dbReference type="PANTHER" id="PTHR13097:SF7">
    <property type="entry name" value="GENERAL TRANSCRIPTION FACTOR IIE SUBUNIT 1"/>
    <property type="match status" value="1"/>
</dbReference>
<evidence type="ECO:0000256" key="1">
    <source>
        <dbReference type="ARBA" id="ARBA00023015"/>
    </source>
</evidence>
<sequence length="173" mass="20156">MLRNPLVQELLYGIIQEEENMCIVECLINGITTDEEIAEKTEIKLNIVRKVLYKLYDSGLASYKRSKDPETQWYTYAWEFDSSNVMNQLEEKATNRIGKLKQLLDVEEGNMYFVCPSGHSRFTFDEASEKGFVCPDCGEETKFEENDNIIRRIKEEIKAYEESYSFIKTGNAK</sequence>
<dbReference type="HAMAP" id="MF_01909">
    <property type="entry name" value="TFE_arch"/>
    <property type="match status" value="1"/>
</dbReference>
<dbReference type="PIRSF" id="PIRSF006373">
    <property type="entry name" value="TF_E_archaea"/>
    <property type="match status" value="1"/>
</dbReference>
<comment type="similarity">
    <text evidence="4">Belongs to the TFE family.</text>
</comment>
<comment type="domain">
    <text evidence="4">The winged helix domain is involved in binding to DNA in the preinitiation complex.</text>
</comment>
<keyword evidence="3 4" id="KW-0804">Transcription</keyword>
<feature type="domain" description="HTH TFE/IIEalpha-type" evidence="6">
    <location>
        <begin position="3"/>
        <end position="86"/>
    </location>
</feature>
<proteinExistence type="inferred from homology"/>
<evidence type="ECO:0000256" key="4">
    <source>
        <dbReference type="HAMAP-Rule" id="MF_01909"/>
    </source>
</evidence>
<evidence type="ECO:0000256" key="5">
    <source>
        <dbReference type="NCBIfam" id="TIGR00373"/>
    </source>
</evidence>
<evidence type="ECO:0000259" key="6">
    <source>
        <dbReference type="PROSITE" id="PS51344"/>
    </source>
</evidence>
<dbReference type="Gene3D" id="2.20.28.30">
    <property type="entry name" value="RNA polymerase ii, chain L"/>
    <property type="match status" value="1"/>
</dbReference>
<organism evidence="7 8">
    <name type="scientific">Methanobrevibacter cuticularis</name>
    <dbReference type="NCBI Taxonomy" id="47311"/>
    <lineage>
        <taxon>Archaea</taxon>
        <taxon>Methanobacteriati</taxon>
        <taxon>Methanobacteriota</taxon>
        <taxon>Methanomada group</taxon>
        <taxon>Methanobacteria</taxon>
        <taxon>Methanobacteriales</taxon>
        <taxon>Methanobacteriaceae</taxon>
        <taxon>Methanobrevibacter</taxon>
    </lineage>
</organism>
<dbReference type="Gene3D" id="1.10.10.10">
    <property type="entry name" value="Winged helix-like DNA-binding domain superfamily/Winged helix DNA-binding domain"/>
    <property type="match status" value="1"/>
</dbReference>
<dbReference type="PROSITE" id="PS51344">
    <property type="entry name" value="HTH_TFE_IIE"/>
    <property type="match status" value="1"/>
</dbReference>
<dbReference type="InterPro" id="IPR039997">
    <property type="entry name" value="TFE"/>
</dbReference>
<evidence type="ECO:0000256" key="3">
    <source>
        <dbReference type="ARBA" id="ARBA00023163"/>
    </source>
</evidence>
<dbReference type="GO" id="GO:0003677">
    <property type="term" value="F:DNA binding"/>
    <property type="evidence" value="ECO:0007669"/>
    <property type="project" value="UniProtKB-KW"/>
</dbReference>
<protein>
    <recommendedName>
        <fullName evidence="4 5">Transcription factor E</fullName>
        <shortName evidence="4">TFE</shortName>
    </recommendedName>
    <alternativeName>
        <fullName evidence="4">TFIIE subunit alpha homolog</fullName>
    </alternativeName>
    <alternativeName>
        <fullName evidence="4">Transcription initiation factor TFIIE</fullName>
    </alternativeName>
</protein>
<dbReference type="GO" id="GO:0003743">
    <property type="term" value="F:translation initiation factor activity"/>
    <property type="evidence" value="ECO:0007669"/>
    <property type="project" value="UniProtKB-KW"/>
</dbReference>
<gene>
    <name evidence="4" type="primary">tfe</name>
    <name evidence="7" type="ORF">MBCUT_12990</name>
</gene>
<comment type="caution">
    <text evidence="7">The sequence shown here is derived from an EMBL/GenBank/DDBJ whole genome shotgun (WGS) entry which is preliminary data.</text>
</comment>
<dbReference type="GO" id="GO:0006367">
    <property type="term" value="P:transcription initiation at RNA polymerase II promoter"/>
    <property type="evidence" value="ECO:0007669"/>
    <property type="project" value="InterPro"/>
</dbReference>
<evidence type="ECO:0000256" key="2">
    <source>
        <dbReference type="ARBA" id="ARBA00023125"/>
    </source>
</evidence>
<dbReference type="NCBIfam" id="NF004910">
    <property type="entry name" value="PRK06266.1"/>
    <property type="match status" value="1"/>
</dbReference>
<dbReference type="NCBIfam" id="TIGR00373">
    <property type="entry name" value="transcription factor E"/>
    <property type="match status" value="1"/>
</dbReference>
<name>A0A166DNP1_9EURY</name>
<evidence type="ECO:0000313" key="7">
    <source>
        <dbReference type="EMBL" id="KZX15795.1"/>
    </source>
</evidence>
<dbReference type="AlphaFoldDB" id="A0A166DNP1"/>
<dbReference type="InterPro" id="IPR024550">
    <property type="entry name" value="TFIIEa/SarR/Rpc3_HTH_dom"/>
</dbReference>
<dbReference type="EMBL" id="LWMW01000108">
    <property type="protein sequence ID" value="KZX15795.1"/>
    <property type="molecule type" value="Genomic_DNA"/>
</dbReference>
<keyword evidence="1 4" id="KW-0805">Transcription regulation</keyword>
<reference evidence="7 8" key="1">
    <citation type="submission" date="2016-04" db="EMBL/GenBank/DDBJ databases">
        <title>Genome sequence of Methanobrevibacter cuticularis DSM 11139.</title>
        <authorList>
            <person name="Poehlein A."/>
            <person name="Seedorf H."/>
            <person name="Daniel R."/>
        </authorList>
    </citation>
    <scope>NUCLEOTIDE SEQUENCE [LARGE SCALE GENOMIC DNA]</scope>
    <source>
        <strain evidence="7 8">DSM 11139</strain>
    </source>
</reference>
<dbReference type="GO" id="GO:0006355">
    <property type="term" value="P:regulation of DNA-templated transcription"/>
    <property type="evidence" value="ECO:0007669"/>
    <property type="project" value="UniProtKB-UniRule"/>
</dbReference>
<evidence type="ECO:0000313" key="8">
    <source>
        <dbReference type="Proteomes" id="UP000077275"/>
    </source>
</evidence>
<dbReference type="Pfam" id="PF02002">
    <property type="entry name" value="TFIIE_alpha"/>
    <property type="match status" value="1"/>
</dbReference>
<comment type="function">
    <text evidence="4">Transcription factor that plays a role in the activation of archaeal genes transcribed by RNA polymerase. Facilitates transcription initiation by enhancing TATA-box recognition by TATA-box-binding protein (Tbp), and transcription factor B (Tfb) and RNA polymerase recruitment. Not absolutely required for transcription in vitro, but particularly important in cases where Tbp or Tfb function is not optimal. It dynamically alters the nucleic acid-binding properties of RNA polymerases by stabilizing the initiation complex and destabilizing elongation complexes. Seems to translocate with the RNA polymerase following initiation and acts by binding to the non template strand of the transcription bubble in elongation complexes.</text>
</comment>
<dbReference type="InterPro" id="IPR036390">
    <property type="entry name" value="WH_DNA-bd_sf"/>
</dbReference>
<dbReference type="RefSeq" id="WP_067259876.1">
    <property type="nucleotide sequence ID" value="NZ_LWMW01000108.1"/>
</dbReference>
<dbReference type="OrthoDB" id="5935at2157"/>
<dbReference type="PATRIC" id="fig|47311.3.peg.1420"/>
<dbReference type="SUPFAM" id="SSF46785">
    <property type="entry name" value="Winged helix' DNA-binding domain"/>
    <property type="match status" value="1"/>
</dbReference>
<keyword evidence="7" id="KW-0648">Protein biosynthesis</keyword>
<keyword evidence="7" id="KW-0396">Initiation factor</keyword>
<accession>A0A166DNP1</accession>
<dbReference type="SMART" id="SM00531">
    <property type="entry name" value="TFIIE"/>
    <property type="match status" value="1"/>
</dbReference>
<dbReference type="Proteomes" id="UP000077275">
    <property type="component" value="Unassembled WGS sequence"/>
</dbReference>
<dbReference type="STRING" id="47311.MBCUT_12990"/>
<keyword evidence="2 4" id="KW-0238">DNA-binding</keyword>
<comment type="subunit">
    <text evidence="4">Monomer. Interaction with RNA polymerase subunits RpoF and RpoE is necessary for Tfe stimulatory transcription activity. Able to interact with Tbp and RNA polymerase in the absence of DNA promoter. Interacts both with the preinitiation and elongation complexes.</text>
</comment>
<keyword evidence="8" id="KW-1185">Reference proteome</keyword>